<evidence type="ECO:0000313" key="1">
    <source>
        <dbReference type="EMBL" id="SFS90984.1"/>
    </source>
</evidence>
<accession>A0A1I6TPA2</accession>
<dbReference type="Proteomes" id="UP000183209">
    <property type="component" value="Unassembled WGS sequence"/>
</dbReference>
<protein>
    <recommendedName>
        <fullName evidence="3">Apea-like HEPN domain-containing protein</fullName>
    </recommendedName>
</protein>
<organism evidence="1 2">
    <name type="scientific">Zhouia amylolytica</name>
    <dbReference type="NCBI Taxonomy" id="376730"/>
    <lineage>
        <taxon>Bacteria</taxon>
        <taxon>Pseudomonadati</taxon>
        <taxon>Bacteroidota</taxon>
        <taxon>Flavobacteriia</taxon>
        <taxon>Flavobacteriales</taxon>
        <taxon>Flavobacteriaceae</taxon>
        <taxon>Zhouia</taxon>
    </lineage>
</organism>
<dbReference type="OrthoDB" id="9554317at2"/>
<dbReference type="EMBL" id="FPAG01000006">
    <property type="protein sequence ID" value="SFS90984.1"/>
    <property type="molecule type" value="Genomic_DNA"/>
</dbReference>
<sequence>MPYGVYVIFVGNLRNDMNKYSPYWILNPLKNDIDIKNHGNWNFYTSKEVIDGISPVKDLGAKFYQMSHHHVSLYDHCLWIFNNSEFDSENRNKLARILKSVAESFCNSLLSQTGIIVTLENGDIIKQPATPIHYESIGGENLTNNKLITIINITESIYRKNLIEYLAIFEYLREIKKSSTFISELALWSFIEQHWIENINSKNRLAESLKKLSTKVYDRKEPVYVLFKDNLKKLIESTGGKKSNLSDLRNLLAHGIFYKQKDSWDDNQWNQYFEVHEFLNEMVLLGLEKEIIELKNK</sequence>
<gene>
    <name evidence="1" type="ORF">SAMN04487906_2038</name>
</gene>
<evidence type="ECO:0000313" key="2">
    <source>
        <dbReference type="Proteomes" id="UP000183209"/>
    </source>
</evidence>
<dbReference type="AlphaFoldDB" id="A0A1I6TPA2"/>
<name>A0A1I6TPA2_9FLAO</name>
<reference evidence="1 2" key="1">
    <citation type="submission" date="2016-10" db="EMBL/GenBank/DDBJ databases">
        <authorList>
            <person name="de Groot N.N."/>
        </authorList>
    </citation>
    <scope>NUCLEOTIDE SEQUENCE [LARGE SCALE GENOMIC DNA]</scope>
    <source>
        <strain evidence="1 2">CGMCC 1.6114</strain>
    </source>
</reference>
<evidence type="ECO:0008006" key="3">
    <source>
        <dbReference type="Google" id="ProtNLM"/>
    </source>
</evidence>
<proteinExistence type="predicted"/>